<keyword evidence="2 7" id="KW-0812">Transmembrane</keyword>
<dbReference type="Pfam" id="PF11712">
    <property type="entry name" value="Vma12"/>
    <property type="match status" value="1"/>
</dbReference>
<dbReference type="PANTHER" id="PTHR31394:SF1">
    <property type="entry name" value="TRANSMEMBRANE PROTEIN 199"/>
    <property type="match status" value="1"/>
</dbReference>
<reference evidence="8 9" key="1">
    <citation type="submission" date="2014-09" db="EMBL/GenBank/DDBJ databases">
        <authorList>
            <person name="Magalhaes I.L.F."/>
            <person name="Oliveira U."/>
            <person name="Santos F.R."/>
            <person name="Vidigal T.H.D.A."/>
            <person name="Brescovit A.D."/>
            <person name="Santos A.J."/>
        </authorList>
    </citation>
    <scope>NUCLEOTIDE SEQUENCE [LARGE SCALE GENOMIC DNA]</scope>
</reference>
<feature type="region of interest" description="Disordered" evidence="6">
    <location>
        <begin position="287"/>
        <end position="326"/>
    </location>
</feature>
<feature type="compositionally biased region" description="Polar residues" evidence="6">
    <location>
        <begin position="313"/>
        <end position="326"/>
    </location>
</feature>
<evidence type="ECO:0000256" key="3">
    <source>
        <dbReference type="ARBA" id="ARBA00022824"/>
    </source>
</evidence>
<evidence type="ECO:0000256" key="4">
    <source>
        <dbReference type="ARBA" id="ARBA00022989"/>
    </source>
</evidence>
<accession>A0A0P1B791</accession>
<evidence type="ECO:0000313" key="9">
    <source>
        <dbReference type="Proteomes" id="UP000054845"/>
    </source>
</evidence>
<comment type="subcellular location">
    <subcellularLocation>
        <location evidence="1">Endoplasmic reticulum membrane</location>
        <topology evidence="1">Multi-pass membrane protein</topology>
    </subcellularLocation>
</comment>
<evidence type="ECO:0000256" key="2">
    <source>
        <dbReference type="ARBA" id="ARBA00022692"/>
    </source>
</evidence>
<dbReference type="GO" id="GO:0070072">
    <property type="term" value="P:vacuolar proton-transporting V-type ATPase complex assembly"/>
    <property type="evidence" value="ECO:0007669"/>
    <property type="project" value="InterPro"/>
</dbReference>
<dbReference type="InterPro" id="IPR021013">
    <property type="entry name" value="ATPase_Vma12"/>
</dbReference>
<feature type="transmembrane region" description="Helical" evidence="7">
    <location>
        <begin position="220"/>
        <end position="239"/>
    </location>
</feature>
<organism evidence="8 9">
    <name type="scientific">Ceraceosorus bombacis</name>
    <dbReference type="NCBI Taxonomy" id="401625"/>
    <lineage>
        <taxon>Eukaryota</taxon>
        <taxon>Fungi</taxon>
        <taxon>Dikarya</taxon>
        <taxon>Basidiomycota</taxon>
        <taxon>Ustilaginomycotina</taxon>
        <taxon>Exobasidiomycetes</taxon>
        <taxon>Ceraceosorales</taxon>
        <taxon>Ceraceosoraceae</taxon>
        <taxon>Ceraceosorus</taxon>
    </lineage>
</organism>
<evidence type="ECO:0000256" key="1">
    <source>
        <dbReference type="ARBA" id="ARBA00004477"/>
    </source>
</evidence>
<feature type="transmembrane region" description="Helical" evidence="7">
    <location>
        <begin position="251"/>
        <end position="270"/>
    </location>
</feature>
<keyword evidence="9" id="KW-1185">Reference proteome</keyword>
<protein>
    <recommendedName>
        <fullName evidence="10">Endoplasmic reticulum-based factor for assembly of V-ATPase</fullName>
    </recommendedName>
</protein>
<dbReference type="EMBL" id="CCYA01000065">
    <property type="protein sequence ID" value="CEH11751.1"/>
    <property type="molecule type" value="Genomic_DNA"/>
</dbReference>
<dbReference type="PANTHER" id="PTHR31394">
    <property type="entry name" value="TRANSMEMBRANE PROTEIN 199"/>
    <property type="match status" value="1"/>
</dbReference>
<evidence type="ECO:0000256" key="5">
    <source>
        <dbReference type="ARBA" id="ARBA00023136"/>
    </source>
</evidence>
<proteinExistence type="predicted"/>
<name>A0A0P1B791_9BASI</name>
<evidence type="ECO:0008006" key="10">
    <source>
        <dbReference type="Google" id="ProtNLM"/>
    </source>
</evidence>
<dbReference type="Proteomes" id="UP000054845">
    <property type="component" value="Unassembled WGS sequence"/>
</dbReference>
<keyword evidence="5 7" id="KW-0472">Membrane</keyword>
<evidence type="ECO:0000313" key="8">
    <source>
        <dbReference type="EMBL" id="CEH11751.1"/>
    </source>
</evidence>
<keyword evidence="3" id="KW-0256">Endoplasmic reticulum</keyword>
<evidence type="ECO:0000256" key="6">
    <source>
        <dbReference type="SAM" id="MobiDB-lite"/>
    </source>
</evidence>
<feature type="compositionally biased region" description="Basic and acidic residues" evidence="6">
    <location>
        <begin position="294"/>
        <end position="309"/>
    </location>
</feature>
<evidence type="ECO:0000256" key="7">
    <source>
        <dbReference type="SAM" id="Phobius"/>
    </source>
</evidence>
<dbReference type="GO" id="GO:0005789">
    <property type="term" value="C:endoplasmic reticulum membrane"/>
    <property type="evidence" value="ECO:0007669"/>
    <property type="project" value="UniProtKB-SubCell"/>
</dbReference>
<dbReference type="AlphaFoldDB" id="A0A0P1B791"/>
<dbReference type="OrthoDB" id="19981at2759"/>
<sequence>MTSHTLHSSPASTLKLAAPPPAAVPLQARIRIHPSSRTASTLRALLDEKGHELPSDLFEELWHAMEEYDRAEPGSKKLDKSSALASGLKAGQVASSEYVVPEESIPAAALISIARWAKKRAMLSGEVLSVEHPLRLHVLLKGANLALPQKRPFVRSPELEATLARIKQAAEEAEYARMISGSSSANEATGRTFRTAFNVTGAPKLSRAEEAMEWQEVKRGLSAVVNVVASAAAVALAAWEALGNGSVFAKTMTSLLLAIIVAVAETVLYARHFENIKQKRAAETLNRALPSQSARRDADRTGRGVDRRMLATLETQNRASSSKAER</sequence>
<keyword evidence="4 7" id="KW-1133">Transmembrane helix</keyword>